<organism evidence="4">
    <name type="scientific">Pyramimonas obovata</name>
    <dbReference type="NCBI Taxonomy" id="1411642"/>
    <lineage>
        <taxon>Eukaryota</taxon>
        <taxon>Viridiplantae</taxon>
        <taxon>Chlorophyta</taxon>
        <taxon>Pyramimonadophyceae</taxon>
        <taxon>Pyramimonadales</taxon>
        <taxon>Pyramimonadaceae</taxon>
        <taxon>Pyramimonas</taxon>
        <taxon>Pyramimonas incertae sedis</taxon>
    </lineage>
</organism>
<proteinExistence type="inferred from homology"/>
<protein>
    <recommendedName>
        <fullName evidence="5">Protochlorophyllide reductase</fullName>
    </recommendedName>
</protein>
<reference evidence="4" key="1">
    <citation type="submission" date="2021-01" db="EMBL/GenBank/DDBJ databases">
        <authorList>
            <person name="Corre E."/>
            <person name="Pelletier E."/>
            <person name="Niang G."/>
            <person name="Scheremetjew M."/>
            <person name="Finn R."/>
            <person name="Kale V."/>
            <person name="Holt S."/>
            <person name="Cochrane G."/>
            <person name="Meng A."/>
            <person name="Brown T."/>
            <person name="Cohen L."/>
        </authorList>
    </citation>
    <scope>NUCLEOTIDE SEQUENCE</scope>
    <source>
        <strain evidence="4">CCMP722</strain>
    </source>
</reference>
<dbReference type="Gene3D" id="3.40.50.720">
    <property type="entry name" value="NAD(P)-binding Rossmann-like Domain"/>
    <property type="match status" value="1"/>
</dbReference>
<dbReference type="EMBL" id="HBFA01003759">
    <property type="protein sequence ID" value="CAD8651245.1"/>
    <property type="molecule type" value="Transcribed_RNA"/>
</dbReference>
<gene>
    <name evidence="4" type="ORF">POBO1169_LOCUS1897</name>
</gene>
<dbReference type="GO" id="GO:0016491">
    <property type="term" value="F:oxidoreductase activity"/>
    <property type="evidence" value="ECO:0007669"/>
    <property type="project" value="UniProtKB-KW"/>
</dbReference>
<evidence type="ECO:0000256" key="1">
    <source>
        <dbReference type="ARBA" id="ARBA00006484"/>
    </source>
</evidence>
<dbReference type="PANTHER" id="PTHR43490">
    <property type="entry name" value="(+)-NEOMENTHOL DEHYDROGENASE"/>
    <property type="match status" value="1"/>
</dbReference>
<evidence type="ECO:0008006" key="5">
    <source>
        <dbReference type="Google" id="ProtNLM"/>
    </source>
</evidence>
<dbReference type="GO" id="GO:0016020">
    <property type="term" value="C:membrane"/>
    <property type="evidence" value="ECO:0007669"/>
    <property type="project" value="TreeGrafter"/>
</dbReference>
<dbReference type="PRINTS" id="PR00081">
    <property type="entry name" value="GDHRDH"/>
</dbReference>
<evidence type="ECO:0000256" key="2">
    <source>
        <dbReference type="ARBA" id="ARBA00022857"/>
    </source>
</evidence>
<keyword evidence="3" id="KW-0560">Oxidoreductase</keyword>
<dbReference type="InterPro" id="IPR002347">
    <property type="entry name" value="SDR_fam"/>
</dbReference>
<dbReference type="InterPro" id="IPR036291">
    <property type="entry name" value="NAD(P)-bd_dom_sf"/>
</dbReference>
<dbReference type="Pfam" id="PF00106">
    <property type="entry name" value="adh_short"/>
    <property type="match status" value="1"/>
</dbReference>
<dbReference type="SUPFAM" id="SSF51735">
    <property type="entry name" value="NAD(P)-binding Rossmann-fold domains"/>
    <property type="match status" value="1"/>
</dbReference>
<dbReference type="PANTHER" id="PTHR43490:SF99">
    <property type="entry name" value="SHORT-CHAIN DEHYDROGENASE_REDUCTASE"/>
    <property type="match status" value="1"/>
</dbReference>
<evidence type="ECO:0000313" key="4">
    <source>
        <dbReference type="EMBL" id="CAD8651245.1"/>
    </source>
</evidence>
<evidence type="ECO:0000256" key="3">
    <source>
        <dbReference type="ARBA" id="ARBA00023002"/>
    </source>
</evidence>
<keyword evidence="2" id="KW-0521">NADP</keyword>
<dbReference type="AlphaFoldDB" id="A0A7S0MTZ0"/>
<comment type="similarity">
    <text evidence="1">Belongs to the short-chain dehydrogenases/reductases (SDR) family.</text>
</comment>
<accession>A0A7S0MTZ0</accession>
<name>A0A7S0MTZ0_9CHLO</name>
<sequence length="279" mass="30090">MAAPAKIVLVTGANAGIGYALCKQLAVEHGCYVFMGARNVERGNNAIKALVDEAPEVSDKVKLVHIDTTNTESIQAAVKDLAAKLDGKKLYGLVNNAGVGIAHNVSNESIINTNLYGVKSVTEAFLPLIDEAEGRIVNLGSGGGPSYVSKLKDKATQDFLSSKMLDWAELEDYLKKKSNYLKIDGHTCYGLSKALLHKYTEIAAKAHPNLKINAVSPGFIQTAMTKGYGASLPPEKGTVSILHCLFKELKGNGWYYGSDAKRSPLHFMRNPGEPEFEGY</sequence>